<dbReference type="InterPro" id="IPR038717">
    <property type="entry name" value="Tc1-like_DDE_dom"/>
</dbReference>
<evidence type="ECO:0000313" key="4">
    <source>
        <dbReference type="Proteomes" id="UP001292094"/>
    </source>
</evidence>
<reference evidence="3" key="1">
    <citation type="submission" date="2023-11" db="EMBL/GenBank/DDBJ databases">
        <title>Genome assemblies of two species of porcelain crab, Petrolisthes cinctipes and Petrolisthes manimaculis (Anomura: Porcellanidae).</title>
        <authorList>
            <person name="Angst P."/>
        </authorList>
    </citation>
    <scope>NUCLEOTIDE SEQUENCE</scope>
    <source>
        <strain evidence="3">PB745_02</strain>
        <tissue evidence="3">Gill</tissue>
    </source>
</reference>
<sequence>MAITLTRELELECHVTTRRRLHEAGIHCYIPAVKEKLTPIHKAARLRFAEQYADRGQEFWRTVIYTDETTFSSVYAKDRHCWRRQGSRFNGENKCERAQSGRVSVPMYGCMWYGGPGELVPIEGYLNAAEYINILETCLIPSVHAYALPEPHPIRLVQDWSPIHTSRAVRQWFSNRPDVELIDWPPKGCDLNAIENLWGLMKCKS</sequence>
<gene>
    <name evidence="3" type="ORF">Pmani_009215</name>
</gene>
<dbReference type="InterPro" id="IPR036397">
    <property type="entry name" value="RNaseH_sf"/>
</dbReference>
<dbReference type="InterPro" id="IPR052338">
    <property type="entry name" value="Transposase_5"/>
</dbReference>
<feature type="domain" description="Transposase Tc1-like" evidence="1">
    <location>
        <begin position="13"/>
        <end position="54"/>
    </location>
</feature>
<dbReference type="Pfam" id="PF13358">
    <property type="entry name" value="DDE_3"/>
    <property type="match status" value="1"/>
</dbReference>
<dbReference type="Pfam" id="PF01498">
    <property type="entry name" value="HTH_Tnp_Tc3_2"/>
    <property type="match status" value="1"/>
</dbReference>
<evidence type="ECO:0000313" key="3">
    <source>
        <dbReference type="EMBL" id="KAK4319869.1"/>
    </source>
</evidence>
<accession>A0AAE1Q3X1</accession>
<dbReference type="Proteomes" id="UP001292094">
    <property type="component" value="Unassembled WGS sequence"/>
</dbReference>
<evidence type="ECO:0008006" key="5">
    <source>
        <dbReference type="Google" id="ProtNLM"/>
    </source>
</evidence>
<dbReference type="EMBL" id="JAWZYT010000713">
    <property type="protein sequence ID" value="KAK4319869.1"/>
    <property type="molecule type" value="Genomic_DNA"/>
</dbReference>
<dbReference type="InterPro" id="IPR002492">
    <property type="entry name" value="Transposase_Tc1-like"/>
</dbReference>
<protein>
    <recommendedName>
        <fullName evidence="5">Transposase</fullName>
    </recommendedName>
</protein>
<evidence type="ECO:0000259" key="1">
    <source>
        <dbReference type="Pfam" id="PF01498"/>
    </source>
</evidence>
<dbReference type="GO" id="GO:0006313">
    <property type="term" value="P:DNA transposition"/>
    <property type="evidence" value="ECO:0007669"/>
    <property type="project" value="InterPro"/>
</dbReference>
<organism evidence="3 4">
    <name type="scientific">Petrolisthes manimaculis</name>
    <dbReference type="NCBI Taxonomy" id="1843537"/>
    <lineage>
        <taxon>Eukaryota</taxon>
        <taxon>Metazoa</taxon>
        <taxon>Ecdysozoa</taxon>
        <taxon>Arthropoda</taxon>
        <taxon>Crustacea</taxon>
        <taxon>Multicrustacea</taxon>
        <taxon>Malacostraca</taxon>
        <taxon>Eumalacostraca</taxon>
        <taxon>Eucarida</taxon>
        <taxon>Decapoda</taxon>
        <taxon>Pleocyemata</taxon>
        <taxon>Anomura</taxon>
        <taxon>Galatheoidea</taxon>
        <taxon>Porcellanidae</taxon>
        <taxon>Petrolisthes</taxon>
    </lineage>
</organism>
<dbReference type="PANTHER" id="PTHR23022:SF135">
    <property type="entry name" value="SI:DKEY-77F5.3"/>
    <property type="match status" value="1"/>
</dbReference>
<dbReference type="Gene3D" id="3.30.420.10">
    <property type="entry name" value="Ribonuclease H-like superfamily/Ribonuclease H"/>
    <property type="match status" value="1"/>
</dbReference>
<dbReference type="GO" id="GO:0003677">
    <property type="term" value="F:DNA binding"/>
    <property type="evidence" value="ECO:0007669"/>
    <property type="project" value="InterPro"/>
</dbReference>
<name>A0AAE1Q3X1_9EUCA</name>
<dbReference type="PANTHER" id="PTHR23022">
    <property type="entry name" value="TRANSPOSABLE ELEMENT-RELATED"/>
    <property type="match status" value="1"/>
</dbReference>
<feature type="domain" description="Tc1-like transposase DDE" evidence="2">
    <location>
        <begin position="63"/>
        <end position="202"/>
    </location>
</feature>
<keyword evidence="4" id="KW-1185">Reference proteome</keyword>
<comment type="caution">
    <text evidence="3">The sequence shown here is derived from an EMBL/GenBank/DDBJ whole genome shotgun (WGS) entry which is preliminary data.</text>
</comment>
<evidence type="ECO:0000259" key="2">
    <source>
        <dbReference type="Pfam" id="PF13358"/>
    </source>
</evidence>
<proteinExistence type="predicted"/>
<dbReference type="GO" id="GO:0015074">
    <property type="term" value="P:DNA integration"/>
    <property type="evidence" value="ECO:0007669"/>
    <property type="project" value="InterPro"/>
</dbReference>
<dbReference type="AlphaFoldDB" id="A0AAE1Q3X1"/>